<dbReference type="RefSeq" id="WP_209900659.1">
    <property type="nucleotide sequence ID" value="NZ_BAAAJW010000002.1"/>
</dbReference>
<dbReference type="EMBL" id="JAGIOD010000001">
    <property type="protein sequence ID" value="MBP2381477.1"/>
    <property type="molecule type" value="Genomic_DNA"/>
</dbReference>
<feature type="compositionally biased region" description="Polar residues" evidence="5">
    <location>
        <begin position="1"/>
        <end position="24"/>
    </location>
</feature>
<dbReference type="PROSITE" id="PS00523">
    <property type="entry name" value="SULFATASE_1"/>
    <property type="match status" value="1"/>
</dbReference>
<dbReference type="Gene3D" id="3.40.720.10">
    <property type="entry name" value="Alkaline Phosphatase, subunit A"/>
    <property type="match status" value="1"/>
</dbReference>
<dbReference type="InterPro" id="IPR017850">
    <property type="entry name" value="Alkaline_phosphatase_core_sf"/>
</dbReference>
<evidence type="ECO:0000256" key="1">
    <source>
        <dbReference type="ARBA" id="ARBA00008779"/>
    </source>
</evidence>
<evidence type="ECO:0000256" key="2">
    <source>
        <dbReference type="ARBA" id="ARBA00022723"/>
    </source>
</evidence>
<dbReference type="Gene3D" id="3.30.1120.10">
    <property type="match status" value="1"/>
</dbReference>
<sequence length="749" mass="83250">MSTTDSTAFPGTIGTTYQDSTPSWSMPRGPRPGSPNVVLVLLDDVGFASLGCYGSEISTPTMDALASRGLRYRNFHTTALCSPTRASLLTGRNHHSVGMSIIANADSGYPSKRGAVSDEAGTVAEILRHEGYNTLAVGKWHLAPADQTSMAGPFDQWPLGRGFERFYGFLDAATDQFHPELTSDNHRVDPPRGRKEGYHLTEDLIDHAISFVDDQTSCAPDRPFLLYLAPGATHSPHQAPDEYLLRQRGRYDVGWDVIRERRLARQKELRIVPADTELPPLNPGVVPWQELSTQERRLHARFQEAYAAFLEHTDHELGRLIEHLEHLGELDNTLFMLLSDNGASQEGQVNGSVNMAFYENKEEDPLELNLRHLEDIGTWRVQNNYPLGWASAANTPLKRYKQNTHAGGVRDPLIISWPDGISDRGNVRDQFHHVTDILPTILEILDVDPPEQIRGVPQMPIHGTSMAYSFAADGRSRKQSQYFEMFGHRALWADGWKAVAYHEPGTDYEDDRWELYHLDQDFSECHDMSAEHPETLHEMIQHWWTEAETYDVLPLDDRGFAARRAESIARSDAPRLRDHFVYRAGTSHVPSGATPFLHDRSYEITARVTCTPGDEGVLAACGGVGGGYSLYVKDGLLHHDYNFYGGIFRVSAAIPAGPPDRQLGYAFTRTGPYAGIGRLLVDGEPVGSVEIPRTSRYFMSWAGLDIGRDALSPVSDAYDGEFPFSGTLDAVEFSLAELNGGPGDHEPAD</sequence>
<dbReference type="GO" id="GO:0004065">
    <property type="term" value="F:arylsulfatase activity"/>
    <property type="evidence" value="ECO:0007669"/>
    <property type="project" value="UniProtKB-EC"/>
</dbReference>
<accession>A0ABS4WZ44</accession>
<dbReference type="PROSITE" id="PS00149">
    <property type="entry name" value="SULFATASE_2"/>
    <property type="match status" value="1"/>
</dbReference>
<keyword evidence="2" id="KW-0479">Metal-binding</keyword>
<dbReference type="CDD" id="cd16025">
    <property type="entry name" value="PAS_like"/>
    <property type="match status" value="1"/>
</dbReference>
<dbReference type="Proteomes" id="UP001519290">
    <property type="component" value="Unassembled WGS sequence"/>
</dbReference>
<dbReference type="PANTHER" id="PTHR42693:SF43">
    <property type="entry name" value="BLL2667 PROTEIN"/>
    <property type="match status" value="1"/>
</dbReference>
<evidence type="ECO:0000313" key="7">
    <source>
        <dbReference type="EMBL" id="MBP2381477.1"/>
    </source>
</evidence>
<organism evidence="7 8">
    <name type="scientific">Brachybacterium sacelli</name>
    <dbReference type="NCBI Taxonomy" id="173364"/>
    <lineage>
        <taxon>Bacteria</taxon>
        <taxon>Bacillati</taxon>
        <taxon>Actinomycetota</taxon>
        <taxon>Actinomycetes</taxon>
        <taxon>Micrococcales</taxon>
        <taxon>Dermabacteraceae</taxon>
        <taxon>Brachybacterium</taxon>
    </lineage>
</organism>
<comment type="similarity">
    <text evidence="1">Belongs to the sulfatase family.</text>
</comment>
<dbReference type="InterPro" id="IPR024607">
    <property type="entry name" value="Sulfatase_CS"/>
</dbReference>
<dbReference type="InterPro" id="IPR050738">
    <property type="entry name" value="Sulfatase"/>
</dbReference>
<feature type="region of interest" description="Disordered" evidence="5">
    <location>
        <begin position="1"/>
        <end position="30"/>
    </location>
</feature>
<evidence type="ECO:0000259" key="6">
    <source>
        <dbReference type="Pfam" id="PF00884"/>
    </source>
</evidence>
<feature type="domain" description="Sulfatase N-terminal" evidence="6">
    <location>
        <begin position="35"/>
        <end position="447"/>
    </location>
</feature>
<gene>
    <name evidence="7" type="ORF">JOF43_001434</name>
</gene>
<reference evidence="7 8" key="1">
    <citation type="submission" date="2021-03" db="EMBL/GenBank/DDBJ databases">
        <title>Sequencing the genomes of 1000 actinobacteria strains.</title>
        <authorList>
            <person name="Klenk H.-P."/>
        </authorList>
    </citation>
    <scope>NUCLEOTIDE SEQUENCE [LARGE SCALE GENOMIC DNA]</scope>
    <source>
        <strain evidence="7 8">DSM 14566</strain>
    </source>
</reference>
<evidence type="ECO:0000256" key="3">
    <source>
        <dbReference type="ARBA" id="ARBA00022801"/>
    </source>
</evidence>
<comment type="caution">
    <text evidence="7">The sequence shown here is derived from an EMBL/GenBank/DDBJ whole genome shotgun (WGS) entry which is preliminary data.</text>
</comment>
<keyword evidence="3 7" id="KW-0378">Hydrolase</keyword>
<dbReference type="EC" id="3.1.6.1" evidence="7"/>
<protein>
    <submittedName>
        <fullName evidence="7">Arylsulfatase</fullName>
        <ecNumber evidence="7">3.1.6.1</ecNumber>
    </submittedName>
</protein>
<dbReference type="PANTHER" id="PTHR42693">
    <property type="entry name" value="ARYLSULFATASE FAMILY MEMBER"/>
    <property type="match status" value="1"/>
</dbReference>
<evidence type="ECO:0000313" key="8">
    <source>
        <dbReference type="Proteomes" id="UP001519290"/>
    </source>
</evidence>
<proteinExistence type="inferred from homology"/>
<keyword evidence="4" id="KW-0106">Calcium</keyword>
<dbReference type="InterPro" id="IPR000917">
    <property type="entry name" value="Sulfatase_N"/>
</dbReference>
<dbReference type="Pfam" id="PF00884">
    <property type="entry name" value="Sulfatase"/>
    <property type="match status" value="1"/>
</dbReference>
<keyword evidence="8" id="KW-1185">Reference proteome</keyword>
<evidence type="ECO:0000256" key="4">
    <source>
        <dbReference type="ARBA" id="ARBA00022837"/>
    </source>
</evidence>
<name>A0ABS4WZ44_9MICO</name>
<evidence type="ECO:0000256" key="5">
    <source>
        <dbReference type="SAM" id="MobiDB-lite"/>
    </source>
</evidence>
<dbReference type="SUPFAM" id="SSF53649">
    <property type="entry name" value="Alkaline phosphatase-like"/>
    <property type="match status" value="1"/>
</dbReference>